<dbReference type="PANTHER" id="PTHR11214">
    <property type="entry name" value="BETA-1,3-N-ACETYLGLUCOSAMINYLTRANSFERASE"/>
    <property type="match status" value="1"/>
</dbReference>
<dbReference type="InParanoid" id="A0A6P5KYR4"/>
<keyword evidence="4" id="KW-0808">Transferase</keyword>
<proteinExistence type="inferred from homology"/>
<dbReference type="AlphaFoldDB" id="A0A6P5KYR4"/>
<keyword evidence="7" id="KW-1133">Transmembrane helix</keyword>
<evidence type="ECO:0000256" key="10">
    <source>
        <dbReference type="RuleBase" id="RU363063"/>
    </source>
</evidence>
<name>A0A6P5KYR4_PHACI</name>
<sequence>MRWSWSHLVLGVLLGIACGMMLALFLEAKWGALKPPGPRLHLKSKSSLYPPIPLIPLASNALDIPMERLSEELLTPDMAVVKYPYSYPFLINHPEKCQGDTDPFLLMLVMTQPQDSEAREAIRTTWRDEGIVPGVTIRRLFVVGLFPSYLHRHLQYLLEEEDAENQDLLQVGFLDTYSNLTLKTQWMALHCQTAQYVLKINGNVFLNPRLLVHQVLQPNGPPCPTFITGYNYKNRMPMRKPYYKWYIP</sequence>
<keyword evidence="5" id="KW-0812">Transmembrane</keyword>
<evidence type="ECO:0000256" key="6">
    <source>
        <dbReference type="ARBA" id="ARBA00022968"/>
    </source>
</evidence>
<keyword evidence="6" id="KW-0735">Signal-anchor</keyword>
<keyword evidence="9" id="KW-0472">Membrane</keyword>
<protein>
    <recommendedName>
        <fullName evidence="10">Hexosyltransferase</fullName>
        <ecNumber evidence="10">2.4.1.-</ecNumber>
    </recommendedName>
</protein>
<evidence type="ECO:0000256" key="1">
    <source>
        <dbReference type="ARBA" id="ARBA00004323"/>
    </source>
</evidence>
<evidence type="ECO:0000256" key="4">
    <source>
        <dbReference type="ARBA" id="ARBA00022679"/>
    </source>
</evidence>
<evidence type="ECO:0000256" key="8">
    <source>
        <dbReference type="ARBA" id="ARBA00023034"/>
    </source>
</evidence>
<evidence type="ECO:0000256" key="2">
    <source>
        <dbReference type="ARBA" id="ARBA00008661"/>
    </source>
</evidence>
<evidence type="ECO:0000256" key="7">
    <source>
        <dbReference type="ARBA" id="ARBA00022989"/>
    </source>
</evidence>
<evidence type="ECO:0000256" key="5">
    <source>
        <dbReference type="ARBA" id="ARBA00022692"/>
    </source>
</evidence>
<comment type="subcellular location">
    <subcellularLocation>
        <location evidence="1 10">Golgi apparatus membrane</location>
        <topology evidence="1 10">Single-pass type II membrane protein</topology>
    </subcellularLocation>
</comment>
<dbReference type="Proteomes" id="UP000515140">
    <property type="component" value="Unplaced"/>
</dbReference>
<evidence type="ECO:0000313" key="12">
    <source>
        <dbReference type="RefSeq" id="XP_020851075.1"/>
    </source>
</evidence>
<dbReference type="GeneID" id="110214462"/>
<dbReference type="RefSeq" id="XP_020851075.1">
    <property type="nucleotide sequence ID" value="XM_020995416.1"/>
</dbReference>
<accession>A0A6P5KYR4</accession>
<dbReference type="EC" id="2.4.1.-" evidence="10"/>
<reference evidence="12" key="1">
    <citation type="submission" date="2025-08" db="UniProtKB">
        <authorList>
            <consortium name="RefSeq"/>
        </authorList>
    </citation>
    <scope>IDENTIFICATION</scope>
    <source>
        <tissue evidence="12">Spleen</tissue>
    </source>
</reference>
<dbReference type="InterPro" id="IPR002659">
    <property type="entry name" value="Glyco_trans_31"/>
</dbReference>
<keyword evidence="8 10" id="KW-0333">Golgi apparatus</keyword>
<dbReference type="PANTHER" id="PTHR11214:SF151">
    <property type="entry name" value="HEXOSYLTRANSFERASE"/>
    <property type="match status" value="1"/>
</dbReference>
<evidence type="ECO:0000256" key="3">
    <source>
        <dbReference type="ARBA" id="ARBA00022676"/>
    </source>
</evidence>
<keyword evidence="11" id="KW-1185">Reference proteome</keyword>
<keyword evidence="3 10" id="KW-0328">Glycosyltransferase</keyword>
<organism evidence="11 12">
    <name type="scientific">Phascolarctos cinereus</name>
    <name type="common">Koala</name>
    <dbReference type="NCBI Taxonomy" id="38626"/>
    <lineage>
        <taxon>Eukaryota</taxon>
        <taxon>Metazoa</taxon>
        <taxon>Chordata</taxon>
        <taxon>Craniata</taxon>
        <taxon>Vertebrata</taxon>
        <taxon>Euteleostomi</taxon>
        <taxon>Mammalia</taxon>
        <taxon>Metatheria</taxon>
        <taxon>Diprotodontia</taxon>
        <taxon>Phascolarctidae</taxon>
        <taxon>Phascolarctos</taxon>
    </lineage>
</organism>
<dbReference type="KEGG" id="pcw:110214462"/>
<comment type="similarity">
    <text evidence="2 10">Belongs to the glycosyltransferase 31 family.</text>
</comment>
<evidence type="ECO:0000313" key="11">
    <source>
        <dbReference type="Proteomes" id="UP000515140"/>
    </source>
</evidence>
<dbReference type="GO" id="GO:0000139">
    <property type="term" value="C:Golgi membrane"/>
    <property type="evidence" value="ECO:0007669"/>
    <property type="project" value="UniProtKB-SubCell"/>
</dbReference>
<evidence type="ECO:0000256" key="9">
    <source>
        <dbReference type="ARBA" id="ARBA00023136"/>
    </source>
</evidence>
<dbReference type="GO" id="GO:0008499">
    <property type="term" value="F:N-acetyl-beta-D-glucosaminide beta-(1,3)-galactosyltransferase activity"/>
    <property type="evidence" value="ECO:0007669"/>
    <property type="project" value="TreeGrafter"/>
</dbReference>
<dbReference type="GO" id="GO:0006493">
    <property type="term" value="P:protein O-linked glycosylation"/>
    <property type="evidence" value="ECO:0007669"/>
    <property type="project" value="TreeGrafter"/>
</dbReference>
<dbReference type="Pfam" id="PF01762">
    <property type="entry name" value="Galactosyl_T"/>
    <property type="match status" value="1"/>
</dbReference>
<gene>
    <name evidence="12" type="primary">LOC110214462</name>
</gene>
<dbReference type="PROSITE" id="PS51257">
    <property type="entry name" value="PROKAR_LIPOPROTEIN"/>
    <property type="match status" value="1"/>
</dbReference>